<evidence type="ECO:0000256" key="5">
    <source>
        <dbReference type="ARBA" id="ARBA00022723"/>
    </source>
</evidence>
<comment type="caution">
    <text evidence="16">The sequence shown here is derived from an EMBL/GenBank/DDBJ whole genome shotgun (WGS) entry which is preliminary data.</text>
</comment>
<feature type="domain" description="Peptidase M14" evidence="15">
    <location>
        <begin position="8"/>
        <end position="364"/>
    </location>
</feature>
<keyword evidence="8" id="KW-0862">Zinc</keyword>
<keyword evidence="5" id="KW-0479">Metal-binding</keyword>
<evidence type="ECO:0000313" key="17">
    <source>
        <dbReference type="Proteomes" id="UP000230914"/>
    </source>
</evidence>
<evidence type="ECO:0000256" key="11">
    <source>
        <dbReference type="ARBA" id="ARBA00055464"/>
    </source>
</evidence>
<feature type="active site" description="Proton donor/acceptor" evidence="14">
    <location>
        <position position="342"/>
    </location>
</feature>
<dbReference type="Proteomes" id="UP000230914">
    <property type="component" value="Unassembled WGS sequence"/>
</dbReference>
<evidence type="ECO:0000256" key="3">
    <source>
        <dbReference type="ARBA" id="ARBA00022645"/>
    </source>
</evidence>
<dbReference type="InterPro" id="IPR000834">
    <property type="entry name" value="Peptidase_M14"/>
</dbReference>
<dbReference type="AlphaFoldDB" id="A0A2G6K822"/>
<comment type="function">
    <text evidence="11">Carboxypeptidase that possesses the specificities of both mammalian Cpase A and B. Thus shows broad substrate specificity, being able to cleave Cbz-Gly-Leu, Cbz-Gly-Val, Cbz-Gly-Phe, Cbz-Gly-Lys and Bz-Gly-Arg in vitro.</text>
</comment>
<organism evidence="16 17">
    <name type="scientific">Ilumatobacter coccineus</name>
    <dbReference type="NCBI Taxonomy" id="467094"/>
    <lineage>
        <taxon>Bacteria</taxon>
        <taxon>Bacillati</taxon>
        <taxon>Actinomycetota</taxon>
        <taxon>Acidimicrobiia</taxon>
        <taxon>Acidimicrobiales</taxon>
        <taxon>Ilumatobacteraceae</taxon>
        <taxon>Ilumatobacter</taxon>
    </lineage>
</organism>
<dbReference type="GO" id="GO:0006508">
    <property type="term" value="P:proteolysis"/>
    <property type="evidence" value="ECO:0007669"/>
    <property type="project" value="UniProtKB-KW"/>
</dbReference>
<name>A0A2G6K822_9ACTN</name>
<dbReference type="GO" id="GO:0008270">
    <property type="term" value="F:zinc ion binding"/>
    <property type="evidence" value="ECO:0007669"/>
    <property type="project" value="InterPro"/>
</dbReference>
<dbReference type="SUPFAM" id="SSF53187">
    <property type="entry name" value="Zn-dependent exopeptidases"/>
    <property type="match status" value="1"/>
</dbReference>
<dbReference type="PANTHER" id="PTHR11705:SF143">
    <property type="entry name" value="SLL0236 PROTEIN"/>
    <property type="match status" value="1"/>
</dbReference>
<accession>A0A2G6K822</accession>
<evidence type="ECO:0000259" key="15">
    <source>
        <dbReference type="PROSITE" id="PS52035"/>
    </source>
</evidence>
<evidence type="ECO:0000256" key="14">
    <source>
        <dbReference type="PROSITE-ProRule" id="PRU01379"/>
    </source>
</evidence>
<evidence type="ECO:0000256" key="6">
    <source>
        <dbReference type="ARBA" id="ARBA00022729"/>
    </source>
</evidence>
<evidence type="ECO:0000256" key="10">
    <source>
        <dbReference type="ARBA" id="ARBA00050859"/>
    </source>
</evidence>
<keyword evidence="9" id="KW-0482">Metalloprotease</keyword>
<keyword evidence="6" id="KW-0732">Signal</keyword>
<evidence type="ECO:0000256" key="9">
    <source>
        <dbReference type="ARBA" id="ARBA00023049"/>
    </source>
</evidence>
<evidence type="ECO:0000256" key="13">
    <source>
        <dbReference type="ARBA" id="ARBA00074273"/>
    </source>
</evidence>
<protein>
    <recommendedName>
        <fullName evidence="13">Zinc carboxypeptidase</fullName>
        <ecNumber evidence="12">3.4.17.18</ecNumber>
    </recommendedName>
</protein>
<dbReference type="EC" id="3.4.17.18" evidence="12"/>
<dbReference type="Gene3D" id="3.40.630.10">
    <property type="entry name" value="Zn peptidases"/>
    <property type="match status" value="1"/>
</dbReference>
<comment type="catalytic activity">
    <reaction evidence="10">
        <text>Releases a C-terminal residue, which may be hydrophobic or positively charged.</text>
        <dbReference type="EC" id="3.4.17.18"/>
    </reaction>
</comment>
<dbReference type="CDD" id="cd06905">
    <property type="entry name" value="M14-like"/>
    <property type="match status" value="1"/>
</dbReference>
<dbReference type="PROSITE" id="PS52035">
    <property type="entry name" value="PEPTIDASE_M14"/>
    <property type="match status" value="1"/>
</dbReference>
<comment type="similarity">
    <text evidence="2 14">Belongs to the peptidase M14 family.</text>
</comment>
<sequence length="564" mass="62768">MSSPTYDRYPRYDELTSWLDGFADAFPNLVRKTSIGQSYEGREIWLLTITNYDSGDPSDKPAVWIDGNIHATEVTASMALVHLIDHLTSGYGTDAQITRALDTRTFYVVPRVNPDGAELARSEVPTLVRGSVHPWPTTDQLDGLVVSDIDHDGRILQMRVEDPNGAWKPYPNDPRLMIAREPDEADDGPYYRLLGEGMVQNYDGVRVPTAPFRAGIDPNRQFPYKWERKVESSWDAGEYPGSEPEIAALLAAITSRKNICVYFAYHTFSGVHIRAYSDQGDDAFKAEDLWTYEFLGEMATELTGYPAISGYHDFRYHPNSVIRGVGTDWAFDYLGVYAWTTEFWNAMRTAGLTDSHPINWLRTHPLDEELQLLAWVDENVPNGYVDWYGYDHPQLGPVELGGWDSELVFRNPPPHLLEAEIAPHSQLAVRMALSTPQLRHRDTLVDHLGGESWRVRVVVENAGWMTTSVTKQAVISGYVAPLVARITLPDGASLIGGSDRLELGQLDGRALKQTAVRAFSPGSDGTGDRTVAEWTVSAPAGTTVSVEVAHDRAGTIRCEVPLTS</sequence>
<reference evidence="16 17" key="1">
    <citation type="submission" date="2017-10" db="EMBL/GenBank/DDBJ databases">
        <title>Novel microbial diversity and functional potential in the marine mammal oral microbiome.</title>
        <authorList>
            <person name="Dudek N.K."/>
            <person name="Sun C.L."/>
            <person name="Burstein D."/>
            <person name="Kantor R.S."/>
            <person name="Aliaga Goltsman D.S."/>
            <person name="Bik E.M."/>
            <person name="Thomas B.C."/>
            <person name="Banfield J.F."/>
            <person name="Relman D.A."/>
        </authorList>
    </citation>
    <scope>NUCLEOTIDE SEQUENCE [LARGE SCALE GENOMIC DNA]</scope>
    <source>
        <strain evidence="16">DOLJORAL78_61_10</strain>
    </source>
</reference>
<dbReference type="PRINTS" id="PR00765">
    <property type="entry name" value="CRBOXYPTASEA"/>
</dbReference>
<gene>
    <name evidence="16" type="ORF">CSA55_04950</name>
</gene>
<dbReference type="EMBL" id="PDSL01000066">
    <property type="protein sequence ID" value="PIE31775.1"/>
    <property type="molecule type" value="Genomic_DNA"/>
</dbReference>
<dbReference type="GO" id="GO:0005615">
    <property type="term" value="C:extracellular space"/>
    <property type="evidence" value="ECO:0007669"/>
    <property type="project" value="TreeGrafter"/>
</dbReference>
<dbReference type="Pfam" id="PF00246">
    <property type="entry name" value="Peptidase_M14"/>
    <property type="match status" value="1"/>
</dbReference>
<keyword evidence="7" id="KW-0378">Hydrolase</keyword>
<evidence type="ECO:0000256" key="8">
    <source>
        <dbReference type="ARBA" id="ARBA00022833"/>
    </source>
</evidence>
<evidence type="ECO:0000256" key="1">
    <source>
        <dbReference type="ARBA" id="ARBA00001947"/>
    </source>
</evidence>
<proteinExistence type="inferred from homology"/>
<evidence type="ECO:0000313" key="16">
    <source>
        <dbReference type="EMBL" id="PIE31775.1"/>
    </source>
</evidence>
<evidence type="ECO:0000256" key="4">
    <source>
        <dbReference type="ARBA" id="ARBA00022670"/>
    </source>
</evidence>
<dbReference type="GO" id="GO:0004181">
    <property type="term" value="F:metallocarboxypeptidase activity"/>
    <property type="evidence" value="ECO:0007669"/>
    <property type="project" value="InterPro"/>
</dbReference>
<keyword evidence="4" id="KW-0645">Protease</keyword>
<dbReference type="PANTHER" id="PTHR11705">
    <property type="entry name" value="PROTEASE FAMILY M14 CARBOXYPEPTIDASE A,B"/>
    <property type="match status" value="1"/>
</dbReference>
<comment type="cofactor">
    <cofactor evidence="1">
        <name>Zn(2+)</name>
        <dbReference type="ChEBI" id="CHEBI:29105"/>
    </cofactor>
</comment>
<evidence type="ECO:0000256" key="7">
    <source>
        <dbReference type="ARBA" id="ARBA00022801"/>
    </source>
</evidence>
<keyword evidence="3 16" id="KW-0121">Carboxypeptidase</keyword>
<dbReference type="SMART" id="SM00631">
    <property type="entry name" value="Zn_pept"/>
    <property type="match status" value="1"/>
</dbReference>
<evidence type="ECO:0000256" key="2">
    <source>
        <dbReference type="ARBA" id="ARBA00005988"/>
    </source>
</evidence>
<dbReference type="FunFam" id="3.40.630.10:FF:000084">
    <property type="entry name" value="Carboxypeptidase B2"/>
    <property type="match status" value="1"/>
</dbReference>
<evidence type="ECO:0000256" key="12">
    <source>
        <dbReference type="ARBA" id="ARBA00066554"/>
    </source>
</evidence>